<name>A0A0C2RS81_9BACL</name>
<dbReference type="Proteomes" id="UP000031972">
    <property type="component" value="Unassembled WGS sequence"/>
</dbReference>
<organism evidence="2 3">
    <name type="scientific">Jeotgalibacillus campisalis</name>
    <dbReference type="NCBI Taxonomy" id="220754"/>
    <lineage>
        <taxon>Bacteria</taxon>
        <taxon>Bacillati</taxon>
        <taxon>Bacillota</taxon>
        <taxon>Bacilli</taxon>
        <taxon>Bacillales</taxon>
        <taxon>Caryophanaceae</taxon>
        <taxon>Jeotgalibacillus</taxon>
    </lineage>
</organism>
<accession>A0A0C2RS81</accession>
<evidence type="ECO:0000313" key="3">
    <source>
        <dbReference type="Proteomes" id="UP000031972"/>
    </source>
</evidence>
<dbReference type="AlphaFoldDB" id="A0A0C2RS81"/>
<evidence type="ECO:0000256" key="1">
    <source>
        <dbReference type="SAM" id="MobiDB-lite"/>
    </source>
</evidence>
<keyword evidence="3" id="KW-1185">Reference proteome</keyword>
<reference evidence="2 3" key="1">
    <citation type="submission" date="2015-01" db="EMBL/GenBank/DDBJ databases">
        <title>Jeotgalibacillus campisalis genome sequencing.</title>
        <authorList>
            <person name="Goh K.M."/>
            <person name="Chan K.-G."/>
            <person name="Yaakop A.S."/>
            <person name="Ee R."/>
            <person name="Gan H.M."/>
            <person name="Chan C.S."/>
        </authorList>
    </citation>
    <scope>NUCLEOTIDE SEQUENCE [LARGE SCALE GENOMIC DNA]</scope>
    <source>
        <strain evidence="2 3">SF-57</strain>
    </source>
</reference>
<dbReference type="EMBL" id="JXRR01000001">
    <property type="protein sequence ID" value="KIL53090.1"/>
    <property type="molecule type" value="Genomic_DNA"/>
</dbReference>
<feature type="compositionally biased region" description="Basic and acidic residues" evidence="1">
    <location>
        <begin position="158"/>
        <end position="167"/>
    </location>
</feature>
<proteinExistence type="predicted"/>
<dbReference type="PATRIC" id="fig|220754.4.peg.429"/>
<protein>
    <submittedName>
        <fullName evidence="2">Uncharacterized protein</fullName>
    </submittedName>
</protein>
<gene>
    <name evidence="2" type="ORF">KR50_04190</name>
</gene>
<feature type="region of interest" description="Disordered" evidence="1">
    <location>
        <begin position="131"/>
        <end position="190"/>
    </location>
</feature>
<comment type="caution">
    <text evidence="2">The sequence shown here is derived from an EMBL/GenBank/DDBJ whole genome shotgun (WGS) entry which is preliminary data.</text>
</comment>
<evidence type="ECO:0000313" key="2">
    <source>
        <dbReference type="EMBL" id="KIL53090.1"/>
    </source>
</evidence>
<feature type="compositionally biased region" description="Basic residues" evidence="1">
    <location>
        <begin position="132"/>
        <end position="150"/>
    </location>
</feature>
<sequence>MYQLLHQARDLHHYLSQAIPEELAVINKLTPYMSQEFLIDLKKDLNNSLKLAMSKEMLSKMLREKINETCPLYAKQIESEDENFLPISPAPEEQEEHSTEIFQGSFIEELKDEGTQKVETVVSEDMKEPRKLIQKTFKRKNTRKPNKKKSQQVLTDTHITDHEKLDNHTFFNQHKPSSEKSKPKTGRRTCKKKIPKNYHKMKEPKACDHFLQTHSNTNDCSEKYVYKSSAIQNSKPWVAPFCFNPK</sequence>